<reference evidence="8" key="1">
    <citation type="journal article" date="2019" name="Database">
        <title>The radish genome database (RadishGD): an integrated information resource for radish genomics.</title>
        <authorList>
            <person name="Yu H.J."/>
            <person name="Baek S."/>
            <person name="Lee Y.J."/>
            <person name="Cho A."/>
            <person name="Mun J.H."/>
        </authorList>
    </citation>
    <scope>NUCLEOTIDE SEQUENCE [LARGE SCALE GENOMIC DNA]</scope>
    <source>
        <strain evidence="8">cv. WK10039</strain>
    </source>
</reference>
<reference evidence="9 10" key="2">
    <citation type="submission" date="2025-04" db="UniProtKB">
        <authorList>
            <consortium name="RefSeq"/>
        </authorList>
    </citation>
    <scope>IDENTIFICATION</scope>
    <source>
        <tissue evidence="9 10">Leaf</tissue>
    </source>
</reference>
<dbReference type="RefSeq" id="XP_018467626.1">
    <property type="nucleotide sequence ID" value="XM_018612124.1"/>
</dbReference>
<feature type="domain" description="GRF-type" evidence="7">
    <location>
        <begin position="23"/>
        <end position="66"/>
    </location>
</feature>
<evidence type="ECO:0000313" key="9">
    <source>
        <dbReference type="RefSeq" id="XP_018467626.1"/>
    </source>
</evidence>
<keyword evidence="3" id="KW-0862">Zinc</keyword>
<dbReference type="GO" id="GO:0008270">
    <property type="term" value="F:zinc ion binding"/>
    <property type="evidence" value="ECO:0007669"/>
    <property type="project" value="UniProtKB-KW"/>
</dbReference>
<protein>
    <submittedName>
        <fullName evidence="9 10">Uncharacterized protein At4g04775-like</fullName>
    </submittedName>
</protein>
<keyword evidence="5" id="KW-0175">Coiled coil</keyword>
<keyword evidence="2 4" id="KW-0863">Zinc-finger</keyword>
<dbReference type="Proteomes" id="UP000504610">
    <property type="component" value="Chromosome 6"/>
</dbReference>
<keyword evidence="8" id="KW-1185">Reference proteome</keyword>
<dbReference type="RefSeq" id="XP_056860258.1">
    <property type="nucleotide sequence ID" value="XM_057004278.1"/>
</dbReference>
<keyword evidence="6" id="KW-0472">Membrane</keyword>
<evidence type="ECO:0000313" key="10">
    <source>
        <dbReference type="RefSeq" id="XP_056860258.1"/>
    </source>
</evidence>
<keyword evidence="1" id="KW-0479">Metal-binding</keyword>
<keyword evidence="6" id="KW-1133">Transmembrane helix</keyword>
<dbReference type="Proteomes" id="UP000504610">
    <property type="component" value="Chromosome 2"/>
</dbReference>
<dbReference type="PANTHER" id="PTHR33248">
    <property type="entry name" value="ZINC ION-BINDING PROTEIN"/>
    <property type="match status" value="1"/>
</dbReference>
<organism evidence="8 9">
    <name type="scientific">Raphanus sativus</name>
    <name type="common">Radish</name>
    <name type="synonym">Raphanus raphanistrum var. sativus</name>
    <dbReference type="NCBI Taxonomy" id="3726"/>
    <lineage>
        <taxon>Eukaryota</taxon>
        <taxon>Viridiplantae</taxon>
        <taxon>Streptophyta</taxon>
        <taxon>Embryophyta</taxon>
        <taxon>Tracheophyta</taxon>
        <taxon>Spermatophyta</taxon>
        <taxon>Magnoliopsida</taxon>
        <taxon>eudicotyledons</taxon>
        <taxon>Gunneridae</taxon>
        <taxon>Pentapetalae</taxon>
        <taxon>rosids</taxon>
        <taxon>malvids</taxon>
        <taxon>Brassicales</taxon>
        <taxon>Brassicaceae</taxon>
        <taxon>Brassiceae</taxon>
        <taxon>Raphanus</taxon>
    </lineage>
</organism>
<keyword evidence="6" id="KW-0812">Transmembrane</keyword>
<dbReference type="GeneID" id="108839345"/>
<evidence type="ECO:0000256" key="1">
    <source>
        <dbReference type="ARBA" id="ARBA00022723"/>
    </source>
</evidence>
<evidence type="ECO:0000256" key="5">
    <source>
        <dbReference type="SAM" id="Coils"/>
    </source>
</evidence>
<proteinExistence type="predicted"/>
<dbReference type="AlphaFoldDB" id="A0A6J0M7N1"/>
<evidence type="ECO:0000256" key="3">
    <source>
        <dbReference type="ARBA" id="ARBA00022833"/>
    </source>
</evidence>
<evidence type="ECO:0000256" key="6">
    <source>
        <dbReference type="SAM" id="Phobius"/>
    </source>
</evidence>
<accession>A0A6J0M7N1</accession>
<evidence type="ECO:0000256" key="2">
    <source>
        <dbReference type="ARBA" id="ARBA00022771"/>
    </source>
</evidence>
<dbReference type="InterPro" id="IPR010666">
    <property type="entry name" value="Znf_GRF"/>
</dbReference>
<dbReference type="OrthoDB" id="1112705at2759"/>
<evidence type="ECO:0000259" key="7">
    <source>
        <dbReference type="PROSITE" id="PS51999"/>
    </source>
</evidence>
<sequence>MSSSSISSSRFPRISTHGVPSRCWCGEGITTFASSTTENRYRRFYRCEVAIHKKSENHLFKWIDEALLDEIREVDAKHDRVSRRLARVEHEMTQKMNEKVTLEIARVEHEMTQKMNEKVIVEIARVQEEIQKKLKIATVAMVLVGAIAVMWTSHTV</sequence>
<gene>
    <name evidence="9" type="primary">LOC108839345</name>
    <name evidence="10" type="synonym">LOC130508665</name>
</gene>
<evidence type="ECO:0000313" key="8">
    <source>
        <dbReference type="Proteomes" id="UP000504610"/>
    </source>
</evidence>
<dbReference type="KEGG" id="rsz:108839345"/>
<evidence type="ECO:0000256" key="4">
    <source>
        <dbReference type="PROSITE-ProRule" id="PRU01343"/>
    </source>
</evidence>
<dbReference type="PROSITE" id="PS51999">
    <property type="entry name" value="ZF_GRF"/>
    <property type="match status" value="1"/>
</dbReference>
<dbReference type="KEGG" id="rsz:130508665"/>
<feature type="coiled-coil region" evidence="5">
    <location>
        <begin position="71"/>
        <end position="117"/>
    </location>
</feature>
<name>A0A6J0M7N1_RAPSA</name>
<feature type="transmembrane region" description="Helical" evidence="6">
    <location>
        <begin position="134"/>
        <end position="153"/>
    </location>
</feature>